<keyword evidence="4" id="KW-1185">Reference proteome</keyword>
<dbReference type="OrthoDB" id="6163890at2"/>
<protein>
    <recommendedName>
        <fullName evidence="5">Na+-translocating membrane potential-generating system MpsC domain-containing protein</fullName>
    </recommendedName>
</protein>
<accession>A0A0K9YNU6</accession>
<sequence>MYVQDSSENKKKLTQLYNEICKQLFGAGTILLKVDIDERFLTFRSKHRRAPHSLALEGEVPALKREVDVQMSQIFKKRFTEKLEQELGLKVEVILRDYDYVSQWAFTEVILVE</sequence>
<reference evidence="3" key="1">
    <citation type="submission" date="2015-07" db="EMBL/GenBank/DDBJ databases">
        <title>Genome sequencing project for genomic taxonomy and phylogenomics of Bacillus-like bacteria.</title>
        <authorList>
            <person name="Liu B."/>
            <person name="Wang J."/>
            <person name="Zhu Y."/>
            <person name="Liu G."/>
            <person name="Chen Q."/>
            <person name="Chen Z."/>
            <person name="Lan J."/>
            <person name="Che J."/>
            <person name="Ge C."/>
            <person name="Shi H."/>
            <person name="Pan Z."/>
            <person name="Liu X."/>
        </authorList>
    </citation>
    <scope>NUCLEOTIDE SEQUENCE [LARGE SCALE GENOMIC DNA]</scope>
    <source>
        <strain evidence="3">DSM 9887</strain>
    </source>
</reference>
<name>A0A0K9YNU6_9BACL</name>
<evidence type="ECO:0000313" key="2">
    <source>
        <dbReference type="EMBL" id="KNB70399.1"/>
    </source>
</evidence>
<proteinExistence type="predicted"/>
<comment type="caution">
    <text evidence="2">The sequence shown here is derived from an EMBL/GenBank/DDBJ whole genome shotgun (WGS) entry which is preliminary data.</text>
</comment>
<reference evidence="2" key="2">
    <citation type="submission" date="2015-07" db="EMBL/GenBank/DDBJ databases">
        <title>MeaNS - Measles Nucleotide Surveillance Program.</title>
        <authorList>
            <person name="Tran T."/>
            <person name="Druce J."/>
        </authorList>
    </citation>
    <scope>NUCLEOTIDE SEQUENCE</scope>
    <source>
        <strain evidence="2">DSM 9887</strain>
    </source>
</reference>
<organism evidence="2 3">
    <name type="scientific">Brevibacillus reuszeri</name>
    <dbReference type="NCBI Taxonomy" id="54915"/>
    <lineage>
        <taxon>Bacteria</taxon>
        <taxon>Bacillati</taxon>
        <taxon>Bacillota</taxon>
        <taxon>Bacilli</taxon>
        <taxon>Bacillales</taxon>
        <taxon>Paenibacillaceae</taxon>
        <taxon>Brevibacillus</taxon>
    </lineage>
</organism>
<dbReference type="EMBL" id="LGIQ01000009">
    <property type="protein sequence ID" value="KNB70399.1"/>
    <property type="molecule type" value="Genomic_DNA"/>
</dbReference>
<dbReference type="Proteomes" id="UP000036834">
    <property type="component" value="Unassembled WGS sequence"/>
</dbReference>
<gene>
    <name evidence="2" type="ORF">ADS79_15770</name>
    <name evidence="1" type="ORF">BRE01_55040</name>
</gene>
<dbReference type="STRING" id="54915.ADS79_15770"/>
<dbReference type="AlphaFoldDB" id="A0A0K9YNU6"/>
<dbReference type="EMBL" id="BJON01000023">
    <property type="protein sequence ID" value="GED71802.1"/>
    <property type="molecule type" value="Genomic_DNA"/>
</dbReference>
<dbReference type="PATRIC" id="fig|54915.3.peg.2175"/>
<evidence type="ECO:0000313" key="4">
    <source>
        <dbReference type="Proteomes" id="UP000319578"/>
    </source>
</evidence>
<dbReference type="RefSeq" id="WP_049739377.1">
    <property type="nucleotide sequence ID" value="NZ_BJON01000023.1"/>
</dbReference>
<evidence type="ECO:0008006" key="5">
    <source>
        <dbReference type="Google" id="ProtNLM"/>
    </source>
</evidence>
<dbReference type="Proteomes" id="UP000319578">
    <property type="component" value="Unassembled WGS sequence"/>
</dbReference>
<evidence type="ECO:0000313" key="3">
    <source>
        <dbReference type="Proteomes" id="UP000036834"/>
    </source>
</evidence>
<reference evidence="1 4" key="3">
    <citation type="submission" date="2019-06" db="EMBL/GenBank/DDBJ databases">
        <title>Whole genome shotgun sequence of Brevibacillus reuszeri NBRC 15719.</title>
        <authorList>
            <person name="Hosoyama A."/>
            <person name="Uohara A."/>
            <person name="Ohji S."/>
            <person name="Ichikawa N."/>
        </authorList>
    </citation>
    <scope>NUCLEOTIDE SEQUENCE [LARGE SCALE GENOMIC DNA]</scope>
    <source>
        <strain evidence="1 4">NBRC 15719</strain>
    </source>
</reference>
<evidence type="ECO:0000313" key="1">
    <source>
        <dbReference type="EMBL" id="GED71802.1"/>
    </source>
</evidence>